<dbReference type="STRING" id="1391654.AKJ09_02131"/>
<dbReference type="AlphaFoldDB" id="A0A0K1PPM0"/>
<dbReference type="InterPro" id="IPR046863">
    <property type="entry name" value="MbnP-like_dom"/>
</dbReference>
<dbReference type="PROSITE" id="PS51257">
    <property type="entry name" value="PROKAR_LIPOPROTEIN"/>
    <property type="match status" value="1"/>
</dbReference>
<keyword evidence="4" id="KW-1185">Reference proteome</keyword>
<dbReference type="Proteomes" id="UP000064967">
    <property type="component" value="Chromosome"/>
</dbReference>
<feature type="signal peptide" evidence="1">
    <location>
        <begin position="1"/>
        <end position="20"/>
    </location>
</feature>
<reference evidence="3 4" key="1">
    <citation type="submission" date="2015-08" db="EMBL/GenBank/DDBJ databases">
        <authorList>
            <person name="Babu N.S."/>
            <person name="Beckwith C.J."/>
            <person name="Beseler K.G."/>
            <person name="Brison A."/>
            <person name="Carone J.V."/>
            <person name="Caskin T.P."/>
            <person name="Diamond M."/>
            <person name="Durham M.E."/>
            <person name="Foxe J.M."/>
            <person name="Go M."/>
            <person name="Henderson B.A."/>
            <person name="Jones I.B."/>
            <person name="McGettigan J.A."/>
            <person name="Micheletti S.J."/>
            <person name="Nasrallah M.E."/>
            <person name="Ortiz D."/>
            <person name="Piller C.R."/>
            <person name="Privatt S.R."/>
            <person name="Schneider S.L."/>
            <person name="Sharp S."/>
            <person name="Smith T.C."/>
            <person name="Stanton J.D."/>
            <person name="Ullery H.E."/>
            <person name="Wilson R.J."/>
            <person name="Serrano M.G."/>
            <person name="Buck G."/>
            <person name="Lee V."/>
            <person name="Wang Y."/>
            <person name="Carvalho R."/>
            <person name="Voegtly L."/>
            <person name="Shi R."/>
            <person name="Duckworth R."/>
            <person name="Johnson A."/>
            <person name="Loviza R."/>
            <person name="Walstead R."/>
            <person name="Shah Z."/>
            <person name="Kiflezghi M."/>
            <person name="Wade K."/>
            <person name="Ball S.L."/>
            <person name="Bradley K.W."/>
            <person name="Asai D.J."/>
            <person name="Bowman C.A."/>
            <person name="Russell D.A."/>
            <person name="Pope W.H."/>
            <person name="Jacobs-Sera D."/>
            <person name="Hendrix R.W."/>
            <person name="Hatfull G.F."/>
        </authorList>
    </citation>
    <scope>NUCLEOTIDE SEQUENCE [LARGE SCALE GENOMIC DNA]</scope>
    <source>
        <strain evidence="3 4">DSM 27648</strain>
    </source>
</reference>
<evidence type="ECO:0000259" key="2">
    <source>
        <dbReference type="Pfam" id="PF20243"/>
    </source>
</evidence>
<name>A0A0K1PPM0_9BACT</name>
<dbReference type="KEGG" id="llu:AKJ09_02131"/>
<dbReference type="EMBL" id="CP012333">
    <property type="protein sequence ID" value="AKU95467.1"/>
    <property type="molecule type" value="Genomic_DNA"/>
</dbReference>
<keyword evidence="1" id="KW-0732">Signal</keyword>
<dbReference type="Pfam" id="PF20243">
    <property type="entry name" value="MbnP"/>
    <property type="match status" value="1"/>
</dbReference>
<organism evidence="3 4">
    <name type="scientific">Labilithrix luteola</name>
    <dbReference type="NCBI Taxonomy" id="1391654"/>
    <lineage>
        <taxon>Bacteria</taxon>
        <taxon>Pseudomonadati</taxon>
        <taxon>Myxococcota</taxon>
        <taxon>Polyangia</taxon>
        <taxon>Polyangiales</taxon>
        <taxon>Labilitrichaceae</taxon>
        <taxon>Labilithrix</taxon>
    </lineage>
</organism>
<dbReference type="RefSeq" id="WP_146646909.1">
    <property type="nucleotide sequence ID" value="NZ_CP012333.1"/>
</dbReference>
<accession>A0A0K1PPM0</accession>
<dbReference type="OrthoDB" id="64245at2"/>
<evidence type="ECO:0000313" key="3">
    <source>
        <dbReference type="EMBL" id="AKU95467.1"/>
    </source>
</evidence>
<feature type="chain" id="PRO_5005466047" description="Copper-binding protein MbnP-like domain-containing protein" evidence="1">
    <location>
        <begin position="21"/>
        <end position="323"/>
    </location>
</feature>
<dbReference type="NCBIfam" id="TIGR04052">
    <property type="entry name" value="MbnP_like_WxW"/>
    <property type="match status" value="1"/>
</dbReference>
<dbReference type="InterPro" id="IPR023977">
    <property type="entry name" value="MbnP-like"/>
</dbReference>
<evidence type="ECO:0000256" key="1">
    <source>
        <dbReference type="SAM" id="SignalP"/>
    </source>
</evidence>
<protein>
    <recommendedName>
        <fullName evidence="2">Copper-binding protein MbnP-like domain-containing protein</fullName>
    </recommendedName>
</protein>
<sequence>MRIAITTFVFPLALLGIVAACNDDEETTAANPDAGAERGDGSISGDAGDAVTIGFEARVGADRFSCSKLAAGMGTTAATIEPLDFRVYVHDVRLIRDDGVDVPLTLASDGKWQYQNLALLDFEDKSGTCINGTTDVNTTLRGSIASGSYTGIKFEIGVPFELNHADVATAPSPLNLSGLFWSWNGGYKFARIDGRSPAVDAGMSMDAGMPMDGGMEMDESVFSIHLGSTDCQGDPANGGVVTSCERPNVGEVVLRGFDPTKKTILVDYKALVAGNDLTTNGGGAPGCMSGTTDPECPALLARFGINPTTGQPDATHQALFRVE</sequence>
<feature type="domain" description="Copper-binding protein MbnP-like" evidence="2">
    <location>
        <begin position="50"/>
        <end position="289"/>
    </location>
</feature>
<proteinExistence type="predicted"/>
<evidence type="ECO:0000313" key="4">
    <source>
        <dbReference type="Proteomes" id="UP000064967"/>
    </source>
</evidence>
<gene>
    <name evidence="3" type="ORF">AKJ09_02131</name>
</gene>